<dbReference type="PANTHER" id="PTHR45458:SF1">
    <property type="entry name" value="SHORT CHAIN DEHYDROGENASE"/>
    <property type="match status" value="1"/>
</dbReference>
<organism evidence="1">
    <name type="scientific">uncultured Poseidoniia archaeon</name>
    <dbReference type="NCBI Taxonomy" id="1697135"/>
    <lineage>
        <taxon>Archaea</taxon>
        <taxon>Methanobacteriati</taxon>
        <taxon>Thermoplasmatota</taxon>
        <taxon>Candidatus Poseidoniia</taxon>
        <taxon>environmental samples</taxon>
    </lineage>
</organism>
<dbReference type="InterPro" id="IPR036291">
    <property type="entry name" value="NAD(P)-bd_dom_sf"/>
</dbReference>
<dbReference type="EMBL" id="KP211914">
    <property type="protein sequence ID" value="ANV80999.1"/>
    <property type="molecule type" value="Genomic_DNA"/>
</dbReference>
<protein>
    <submittedName>
        <fullName evidence="1">Short-chain dehydrogenase</fullName>
    </submittedName>
</protein>
<dbReference type="Gene3D" id="3.40.50.720">
    <property type="entry name" value="NAD(P)-binding Rossmann-like Domain"/>
    <property type="match status" value="1"/>
</dbReference>
<dbReference type="PANTHER" id="PTHR45458">
    <property type="entry name" value="SHORT-CHAIN DEHYDROGENASE/REDUCTASE SDR"/>
    <property type="match status" value="1"/>
</dbReference>
<proteinExistence type="predicted"/>
<dbReference type="InterPro" id="IPR002347">
    <property type="entry name" value="SDR_fam"/>
</dbReference>
<sequence length="212" mass="23060">MIIGANRGIGRALLDGYLERGWECIATSRKEQVAEDNVSWVKLDVRDPNNHVPITGELDLLICNAGVFLDRGDKIGSGFEAELWEDTFATNVTGTYLAIETQLEALRSSNNPKIAIISSQMASDTTAPGGSYIYRSSKAASLNLGRNLATDLKSEGISVGIYHPGWVQTDMTSNKGKLTPTESANGLIERFSALSIETTGCFETWDGRIHPY</sequence>
<evidence type="ECO:0000313" key="1">
    <source>
        <dbReference type="EMBL" id="ANV80999.1"/>
    </source>
</evidence>
<name>A0A1B1TFE5_9ARCH</name>
<dbReference type="InterPro" id="IPR052184">
    <property type="entry name" value="SDR_enzymes"/>
</dbReference>
<dbReference type="GO" id="GO:0016616">
    <property type="term" value="F:oxidoreductase activity, acting on the CH-OH group of donors, NAD or NADP as acceptor"/>
    <property type="evidence" value="ECO:0007669"/>
    <property type="project" value="TreeGrafter"/>
</dbReference>
<reference evidence="1" key="2">
    <citation type="journal article" date="2015" name="ISME J.">
        <title>A new class of marine Euryarchaeota group II from the Mediterranean deep chlorophyll maximum.</title>
        <authorList>
            <person name="Martin-Cuadrado A.B."/>
            <person name="Garcia-Heredia I."/>
            <person name="Molto A.G."/>
            <person name="Lopez-Ubeda R."/>
            <person name="Kimes N."/>
            <person name="Lopez-Garcia P."/>
            <person name="Moreira D."/>
            <person name="Rodriguez-Valera F."/>
        </authorList>
    </citation>
    <scope>NUCLEOTIDE SEQUENCE</scope>
</reference>
<reference evidence="1" key="1">
    <citation type="submission" date="2014-11" db="EMBL/GenBank/DDBJ databases">
        <authorList>
            <person name="Zhu J."/>
            <person name="Qi W."/>
            <person name="Song R."/>
        </authorList>
    </citation>
    <scope>NUCLEOTIDE SEQUENCE</scope>
</reference>
<dbReference type="SUPFAM" id="SSF51735">
    <property type="entry name" value="NAD(P)-binding Rossmann-fold domains"/>
    <property type="match status" value="1"/>
</dbReference>
<accession>A0A1B1TFE5</accession>
<dbReference type="Pfam" id="PF00106">
    <property type="entry name" value="adh_short"/>
    <property type="match status" value="1"/>
</dbReference>
<dbReference type="PRINTS" id="PR00081">
    <property type="entry name" value="GDHRDH"/>
</dbReference>
<dbReference type="AlphaFoldDB" id="A0A1B1TFE5"/>